<proteinExistence type="predicted"/>
<feature type="compositionally biased region" description="Basic and acidic residues" evidence="1">
    <location>
        <begin position="67"/>
        <end position="79"/>
    </location>
</feature>
<evidence type="ECO:0000313" key="4">
    <source>
        <dbReference type="Proteomes" id="UP001152533"/>
    </source>
</evidence>
<dbReference type="EMBL" id="CAMGZC010000661">
    <property type="protein sequence ID" value="CAI0649195.1"/>
    <property type="molecule type" value="Genomic_DNA"/>
</dbReference>
<gene>
    <name evidence="3" type="ORF">CGXH109_LOCUS83476</name>
</gene>
<evidence type="ECO:0000313" key="3">
    <source>
        <dbReference type="EMBL" id="CAI0649195.1"/>
    </source>
</evidence>
<feature type="region of interest" description="Disordered" evidence="1">
    <location>
        <begin position="319"/>
        <end position="339"/>
    </location>
</feature>
<name>A0A9W4RX28_9PEZI</name>
<dbReference type="Proteomes" id="UP001152533">
    <property type="component" value="Unassembled WGS sequence"/>
</dbReference>
<evidence type="ECO:0000256" key="2">
    <source>
        <dbReference type="SAM" id="Phobius"/>
    </source>
</evidence>
<protein>
    <submittedName>
        <fullName evidence="3">Uncharacterized protein</fullName>
    </submittedName>
</protein>
<feature type="region of interest" description="Disordered" evidence="1">
    <location>
        <begin position="249"/>
        <end position="281"/>
    </location>
</feature>
<organism evidence="3 4">
    <name type="scientific">Colletotrichum noveboracense</name>
    <dbReference type="NCBI Taxonomy" id="2664923"/>
    <lineage>
        <taxon>Eukaryota</taxon>
        <taxon>Fungi</taxon>
        <taxon>Dikarya</taxon>
        <taxon>Ascomycota</taxon>
        <taxon>Pezizomycotina</taxon>
        <taxon>Sordariomycetes</taxon>
        <taxon>Hypocreomycetidae</taxon>
        <taxon>Glomerellales</taxon>
        <taxon>Glomerellaceae</taxon>
        <taxon>Colletotrichum</taxon>
        <taxon>Colletotrichum gloeosporioides species complex</taxon>
    </lineage>
</organism>
<sequence>MPVQDAAAICQSLQPNHITNLRAEDAPLAEPKSPQQKTTEETEISHQSRLIRDSHDSGLKTNINELTRSDSGSHTESRPCPRLWVKSLKDSGNSIPLVTRYEPASEQSLTTRSTVNKLGLRVLPNKPTGRTIKTTFGILECKAFVSITVESPLAGDSRLETFNVAVAEDWLVAAQGVELLAGRRIIAKLEEVGVSHPAAISDRRPEVGLKHPLPEFSETSSSCITEREDHGSLYYSCKDVQQQRVTGLFDNPFDRDDSSLDSSEASTHLTEGSEKDSPLNWNDFSSVSWSNGSDRKTSIESETLSKFGRTFILRDEKSGERGSGLYKDNGPMHDSLPRGLEKRKLPDWANFNTARAVGTEEANDDDALDPAPAGSTKSHGSLPSDIVPRAPQCFQATEGSHRECILGLRSREKIPEMMVLLYALLAFMLSLAFCFVNWFGLGDRQPDMQNATTPLTISLTTFGLFMAYLVKH</sequence>
<feature type="region of interest" description="Disordered" evidence="1">
    <location>
        <begin position="22"/>
        <end position="79"/>
    </location>
</feature>
<feature type="transmembrane region" description="Helical" evidence="2">
    <location>
        <begin position="419"/>
        <end position="439"/>
    </location>
</feature>
<feature type="compositionally biased region" description="Basic and acidic residues" evidence="1">
    <location>
        <begin position="38"/>
        <end position="58"/>
    </location>
</feature>
<feature type="compositionally biased region" description="Polar residues" evidence="1">
    <location>
        <begin position="260"/>
        <end position="270"/>
    </location>
</feature>
<feature type="region of interest" description="Disordered" evidence="1">
    <location>
        <begin position="359"/>
        <end position="385"/>
    </location>
</feature>
<feature type="transmembrane region" description="Helical" evidence="2">
    <location>
        <begin position="451"/>
        <end position="470"/>
    </location>
</feature>
<reference evidence="3" key="1">
    <citation type="submission" date="2022-08" db="EMBL/GenBank/DDBJ databases">
        <authorList>
            <person name="Giroux E."/>
            <person name="Giroux E."/>
        </authorList>
    </citation>
    <scope>NUCLEOTIDE SEQUENCE</scope>
    <source>
        <strain evidence="3">H1091258</strain>
    </source>
</reference>
<keyword evidence="2" id="KW-0812">Transmembrane</keyword>
<keyword evidence="2" id="KW-0472">Membrane</keyword>
<accession>A0A9W4RX28</accession>
<keyword evidence="4" id="KW-1185">Reference proteome</keyword>
<dbReference type="AlphaFoldDB" id="A0A9W4RX28"/>
<comment type="caution">
    <text evidence="3">The sequence shown here is derived from an EMBL/GenBank/DDBJ whole genome shotgun (WGS) entry which is preliminary data.</text>
</comment>
<keyword evidence="2" id="KW-1133">Transmembrane helix</keyword>
<evidence type="ECO:0000256" key="1">
    <source>
        <dbReference type="SAM" id="MobiDB-lite"/>
    </source>
</evidence>